<evidence type="ECO:0000313" key="1">
    <source>
        <dbReference type="EMBL" id="CDH00922.1"/>
    </source>
</evidence>
<protein>
    <submittedName>
        <fullName evidence="1">Uncharacterized protein</fullName>
    </submittedName>
</protein>
<dbReference type="HOGENOM" id="CLU_2995665_0_0_6"/>
<gene>
    <name evidence="1" type="ORF">XBFM1_1910078</name>
</gene>
<dbReference type="EMBL" id="CBSV010000103">
    <property type="protein sequence ID" value="CDH00922.1"/>
    <property type="molecule type" value="Genomic_DNA"/>
</dbReference>
<name>A0A077NFH8_XENBV</name>
<comment type="caution">
    <text evidence="1">The sequence shown here is derived from an EMBL/GenBank/DDBJ whole genome shotgun (WGS) entry which is preliminary data.</text>
</comment>
<dbReference type="Proteomes" id="UP000028487">
    <property type="component" value="Unassembled WGS sequence"/>
</dbReference>
<sequence>MRAYTTPPLRILGLARRAYLSKFFYWDNVSLFSDENVLRWAPKPDEAVIPNIKLELI</sequence>
<organism evidence="1">
    <name type="scientific">Xenorhabdus bovienii str. feltiae Moldova</name>
    <dbReference type="NCBI Taxonomy" id="1398200"/>
    <lineage>
        <taxon>Bacteria</taxon>
        <taxon>Pseudomonadati</taxon>
        <taxon>Pseudomonadota</taxon>
        <taxon>Gammaproteobacteria</taxon>
        <taxon>Enterobacterales</taxon>
        <taxon>Morganellaceae</taxon>
        <taxon>Xenorhabdus</taxon>
    </lineage>
</organism>
<accession>A0A077NFH8</accession>
<reference evidence="1" key="1">
    <citation type="submission" date="2013-07" db="EMBL/GenBank/DDBJ databases">
        <title>Sub-species coevolution in mutualistic symbiosis.</title>
        <authorList>
            <person name="Murfin K."/>
            <person name="Klassen J."/>
            <person name="Lee M."/>
            <person name="Forst S."/>
            <person name="Stock P."/>
            <person name="Goodrich-Blair H."/>
        </authorList>
    </citation>
    <scope>NUCLEOTIDE SEQUENCE [LARGE SCALE GENOMIC DNA]</scope>
    <source>
        <strain evidence="1">Feltiae Moldova</strain>
    </source>
</reference>
<proteinExistence type="predicted"/>
<dbReference type="AlphaFoldDB" id="A0A077NFH8"/>